<dbReference type="PANTHER" id="PTHR40943">
    <property type="entry name" value="CYTOPLASMIC PROTEIN-RELATED"/>
    <property type="match status" value="1"/>
</dbReference>
<name>A0A175RCS1_9HYPH</name>
<dbReference type="CDD" id="cd02227">
    <property type="entry name" value="cupin_TM1112-like"/>
    <property type="match status" value="1"/>
</dbReference>
<reference evidence="3 4" key="1">
    <citation type="journal article" date="2016" name="Front. Microbiol.">
        <title>Genomic Resource of Rice Seed Associated Bacteria.</title>
        <authorList>
            <person name="Midha S."/>
            <person name="Bansal K."/>
            <person name="Sharma S."/>
            <person name="Kumar N."/>
            <person name="Patil P.P."/>
            <person name="Chaudhry V."/>
            <person name="Patil P.B."/>
        </authorList>
    </citation>
    <scope>NUCLEOTIDE SEQUENCE [LARGE SCALE GENOMIC DNA]</scope>
    <source>
        <strain evidence="3 4">NS226</strain>
    </source>
</reference>
<evidence type="ECO:0000313" key="3">
    <source>
        <dbReference type="EMBL" id="KTQ96745.1"/>
    </source>
</evidence>
<feature type="domain" description="(S)-ureidoglycine aminohydrolase cupin" evidence="2">
    <location>
        <begin position="37"/>
        <end position="109"/>
    </location>
</feature>
<dbReference type="InterPro" id="IPR011051">
    <property type="entry name" value="RmlC_Cupin_sf"/>
</dbReference>
<dbReference type="PANTHER" id="PTHR40943:SF2">
    <property type="entry name" value="(S)-UREIDOGLYCINE AMINOHYDROLASE CUPIN DOMAIN-CONTAINING PROTEIN"/>
    <property type="match status" value="1"/>
</dbReference>
<evidence type="ECO:0000259" key="2">
    <source>
        <dbReference type="Pfam" id="PF05899"/>
    </source>
</evidence>
<dbReference type="Gene3D" id="2.60.120.10">
    <property type="entry name" value="Jelly Rolls"/>
    <property type="match status" value="1"/>
</dbReference>
<proteinExistence type="predicted"/>
<protein>
    <submittedName>
        <fullName evidence="3">Cupin</fullName>
    </submittedName>
</protein>
<dbReference type="InterPro" id="IPR008579">
    <property type="entry name" value="UGlyAH_Cupin_dom"/>
</dbReference>
<organism evidence="3 4">
    <name type="scientific">Aureimonas ureilytica</name>
    <dbReference type="NCBI Taxonomy" id="401562"/>
    <lineage>
        <taxon>Bacteria</taxon>
        <taxon>Pseudomonadati</taxon>
        <taxon>Pseudomonadota</taxon>
        <taxon>Alphaproteobacteria</taxon>
        <taxon>Hyphomicrobiales</taxon>
        <taxon>Aurantimonadaceae</taxon>
        <taxon>Aureimonas</taxon>
    </lineage>
</organism>
<dbReference type="Proteomes" id="UP000078272">
    <property type="component" value="Unassembled WGS sequence"/>
</dbReference>
<comment type="caution">
    <text evidence="3">The sequence shown here is derived from an EMBL/GenBank/DDBJ whole genome shotgun (WGS) entry which is preliminary data.</text>
</comment>
<dbReference type="Pfam" id="PF05899">
    <property type="entry name" value="Cupin_3"/>
    <property type="match status" value="1"/>
</dbReference>
<feature type="region of interest" description="Disordered" evidence="1">
    <location>
        <begin position="1"/>
        <end position="25"/>
    </location>
</feature>
<dbReference type="AlphaFoldDB" id="A0A175RCS1"/>
<gene>
    <name evidence="3" type="ORF">NS226_06380</name>
</gene>
<dbReference type="InterPro" id="IPR014710">
    <property type="entry name" value="RmlC-like_jellyroll"/>
</dbReference>
<accession>A0A175RCS1</accession>
<evidence type="ECO:0000313" key="4">
    <source>
        <dbReference type="Proteomes" id="UP000078272"/>
    </source>
</evidence>
<evidence type="ECO:0000256" key="1">
    <source>
        <dbReference type="SAM" id="MobiDB-lite"/>
    </source>
</evidence>
<sequence>MTSFLALDPEGITPEESRPAAEKVTMGDPIHRTWNLEEADGLYAGIWESTPGEWRVEYTEWEYCEILSGASVLIEEGGAERRVMAGDAFVLRPGFKGRWRVEETTRKRYVIRL</sequence>
<dbReference type="SUPFAM" id="SSF51182">
    <property type="entry name" value="RmlC-like cupins"/>
    <property type="match status" value="1"/>
</dbReference>
<dbReference type="EMBL" id="LDPZ01000013">
    <property type="protein sequence ID" value="KTQ96745.1"/>
    <property type="molecule type" value="Genomic_DNA"/>
</dbReference>
<dbReference type="RefSeq" id="WP_058634274.1">
    <property type="nucleotide sequence ID" value="NZ_LDPZ01000013.1"/>
</dbReference>
<dbReference type="OrthoDB" id="9799053at2"/>
<dbReference type="PATRIC" id="fig|401562.3.peg.563"/>